<reference evidence="4 5" key="1">
    <citation type="submission" date="2019-11" db="EMBL/GenBank/DDBJ databases">
        <title>Draft genome of Amycolatopsis RM579.</title>
        <authorList>
            <person name="Duangmal K."/>
            <person name="Mingma R."/>
        </authorList>
    </citation>
    <scope>NUCLEOTIDE SEQUENCE [LARGE SCALE GENOMIC DNA]</scope>
    <source>
        <strain evidence="4 5">RM579</strain>
    </source>
</reference>
<name>A0A6N7YKR6_9PSEU</name>
<sequence>MPGLRAGRPARDRGVAGAIRDGRAEPRDHRGRRPGTYRRRGAPVSRDPLVTSIADLDIAIGGRERPREDIALIAGAADQLGVGTVWVTEGVGRDAFSLLTELALRTTRIGLGTGIVNVFSRTPTALAQAAASLLELMGTRTFNLGLGTSGRGLVEDYHGIPFERPVTRMKETIGALDRVFTTGSLPVGGAEFRFGGLALGVPTDRARLRLYVAGLTEKTLEVTGTVADGWLPIWPSRRESGQQVGVIRKAATAANRPMPTVAGYLYGAVGTEPALAAHLRANLAWYVAANGTAYRRLFERYGYADEVDRICRLWTTGERERARRAVTDEMLADCTLLGEPAEVLRQAGAFRDAGVDRPVLRLPKQVPATDCVRMLTELAGVRQ</sequence>
<dbReference type="Proteomes" id="UP000440096">
    <property type="component" value="Unassembled WGS sequence"/>
</dbReference>
<dbReference type="InterPro" id="IPR011251">
    <property type="entry name" value="Luciferase-like_dom"/>
</dbReference>
<feature type="domain" description="Luciferase-like" evidence="3">
    <location>
        <begin position="66"/>
        <end position="357"/>
    </location>
</feature>
<dbReference type="PANTHER" id="PTHR43244">
    <property type="match status" value="1"/>
</dbReference>
<evidence type="ECO:0000313" key="5">
    <source>
        <dbReference type="Proteomes" id="UP000440096"/>
    </source>
</evidence>
<feature type="compositionally biased region" description="Basic residues" evidence="2">
    <location>
        <begin position="29"/>
        <end position="41"/>
    </location>
</feature>
<feature type="compositionally biased region" description="Basic and acidic residues" evidence="2">
    <location>
        <begin position="9"/>
        <end position="28"/>
    </location>
</feature>
<keyword evidence="5" id="KW-1185">Reference proteome</keyword>
<dbReference type="GO" id="GO:0016705">
    <property type="term" value="F:oxidoreductase activity, acting on paired donors, with incorporation or reduction of molecular oxygen"/>
    <property type="evidence" value="ECO:0007669"/>
    <property type="project" value="InterPro"/>
</dbReference>
<organism evidence="4 5">
    <name type="scientific">Amycolatopsis pithecellobii</name>
    <dbReference type="NCBI Taxonomy" id="664692"/>
    <lineage>
        <taxon>Bacteria</taxon>
        <taxon>Bacillati</taxon>
        <taxon>Actinomycetota</taxon>
        <taxon>Actinomycetes</taxon>
        <taxon>Pseudonocardiales</taxon>
        <taxon>Pseudonocardiaceae</taxon>
        <taxon>Amycolatopsis</taxon>
    </lineage>
</organism>
<dbReference type="InterPro" id="IPR050564">
    <property type="entry name" value="F420-G6PD/mer"/>
</dbReference>
<dbReference type="Pfam" id="PF00296">
    <property type="entry name" value="Bac_luciferase"/>
    <property type="match status" value="1"/>
</dbReference>
<evidence type="ECO:0000256" key="1">
    <source>
        <dbReference type="ARBA" id="ARBA00023002"/>
    </source>
</evidence>
<comment type="caution">
    <text evidence="4">The sequence shown here is derived from an EMBL/GenBank/DDBJ whole genome shotgun (WGS) entry which is preliminary data.</text>
</comment>
<dbReference type="OrthoDB" id="9775082at2"/>
<dbReference type="SUPFAM" id="SSF51679">
    <property type="entry name" value="Bacterial luciferase-like"/>
    <property type="match status" value="1"/>
</dbReference>
<dbReference type="Gene3D" id="3.20.20.30">
    <property type="entry name" value="Luciferase-like domain"/>
    <property type="match status" value="1"/>
</dbReference>
<evidence type="ECO:0000313" key="4">
    <source>
        <dbReference type="EMBL" id="MTD52478.1"/>
    </source>
</evidence>
<dbReference type="AlphaFoldDB" id="A0A6N7YKR6"/>
<proteinExistence type="predicted"/>
<dbReference type="PANTHER" id="PTHR43244:SF1">
    <property type="entry name" value="5,10-METHYLENETETRAHYDROMETHANOPTERIN REDUCTASE"/>
    <property type="match status" value="1"/>
</dbReference>
<gene>
    <name evidence="4" type="ORF">GKO32_00540</name>
</gene>
<keyword evidence="1" id="KW-0560">Oxidoreductase</keyword>
<protein>
    <submittedName>
        <fullName evidence="4">LLM class flavin-dependent oxidoreductase</fullName>
    </submittedName>
</protein>
<evidence type="ECO:0000256" key="2">
    <source>
        <dbReference type="SAM" id="MobiDB-lite"/>
    </source>
</evidence>
<dbReference type="InterPro" id="IPR036661">
    <property type="entry name" value="Luciferase-like_sf"/>
</dbReference>
<accession>A0A6N7YKR6</accession>
<dbReference type="EMBL" id="WMBA01000001">
    <property type="protein sequence ID" value="MTD52478.1"/>
    <property type="molecule type" value="Genomic_DNA"/>
</dbReference>
<dbReference type="CDD" id="cd01097">
    <property type="entry name" value="Tetrahydromethanopterin_reductase"/>
    <property type="match status" value="1"/>
</dbReference>
<evidence type="ECO:0000259" key="3">
    <source>
        <dbReference type="Pfam" id="PF00296"/>
    </source>
</evidence>
<feature type="region of interest" description="Disordered" evidence="2">
    <location>
        <begin position="1"/>
        <end position="44"/>
    </location>
</feature>